<dbReference type="SUPFAM" id="SSF90123">
    <property type="entry name" value="ABC transporter transmembrane region"/>
    <property type="match status" value="1"/>
</dbReference>
<dbReference type="GO" id="GO:0015431">
    <property type="term" value="F:ABC-type glutathione S-conjugate transporter activity"/>
    <property type="evidence" value="ECO:0007669"/>
    <property type="project" value="UniProtKB-EC"/>
</dbReference>
<dbReference type="InterPro" id="IPR017871">
    <property type="entry name" value="ABC_transporter-like_CS"/>
</dbReference>
<feature type="transmembrane region" description="Helical" evidence="14">
    <location>
        <begin position="69"/>
        <end position="91"/>
    </location>
</feature>
<feature type="transmembrane region" description="Helical" evidence="14">
    <location>
        <begin position="290"/>
        <end position="323"/>
    </location>
</feature>
<dbReference type="InterPro" id="IPR027417">
    <property type="entry name" value="P-loop_NTPase"/>
</dbReference>
<dbReference type="Pfam" id="PF00005">
    <property type="entry name" value="ABC_tran"/>
    <property type="match status" value="1"/>
</dbReference>
<feature type="transmembrane region" description="Helical" evidence="14">
    <location>
        <begin position="527"/>
        <end position="552"/>
    </location>
</feature>
<dbReference type="Gene3D" id="1.20.1560.10">
    <property type="entry name" value="ABC transporter type 1, transmembrane domain"/>
    <property type="match status" value="2"/>
</dbReference>
<proteinExistence type="inferred from homology"/>
<feature type="transmembrane region" description="Helical" evidence="14">
    <location>
        <begin position="969"/>
        <end position="993"/>
    </location>
</feature>
<feature type="transmembrane region" description="Helical" evidence="14">
    <location>
        <begin position="164"/>
        <end position="183"/>
    </location>
</feature>
<comment type="similarity">
    <text evidence="2">Belongs to the ABC transporter superfamily. ABCC family. Conjugate transporter (TC 3.A.1.208) subfamily.</text>
</comment>
<dbReference type="SMART" id="SM00382">
    <property type="entry name" value="AAA"/>
    <property type="match status" value="1"/>
</dbReference>
<keyword evidence="4" id="KW-0926">Vacuole</keyword>
<evidence type="ECO:0000256" key="3">
    <source>
        <dbReference type="ARBA" id="ARBA00022448"/>
    </source>
</evidence>
<dbReference type="PROSITE" id="PS50893">
    <property type="entry name" value="ABC_TRANSPORTER_2"/>
    <property type="match status" value="1"/>
</dbReference>
<keyword evidence="6" id="KW-0677">Repeat</keyword>
<dbReference type="FunFam" id="1.20.1560.10:FF:000020">
    <property type="entry name" value="ABC metal ion transporter"/>
    <property type="match status" value="1"/>
</dbReference>
<dbReference type="EMBL" id="CAXKWB010014200">
    <property type="protein sequence ID" value="CAL4110031.1"/>
    <property type="molecule type" value="Genomic_DNA"/>
</dbReference>
<evidence type="ECO:0000259" key="16">
    <source>
        <dbReference type="PROSITE" id="PS50929"/>
    </source>
</evidence>
<evidence type="ECO:0000256" key="4">
    <source>
        <dbReference type="ARBA" id="ARBA00022554"/>
    </source>
</evidence>
<dbReference type="EC" id="7.6.2.3" evidence="11"/>
<feature type="transmembrane region" description="Helical" evidence="14">
    <location>
        <begin position="1013"/>
        <end position="1035"/>
    </location>
</feature>
<feature type="domain" description="ABC transmembrane type-1" evidence="16">
    <location>
        <begin position="305"/>
        <end position="592"/>
    </location>
</feature>
<feature type="region of interest" description="Disordered" evidence="13">
    <location>
        <begin position="907"/>
        <end position="937"/>
    </location>
</feature>
<dbReference type="Pfam" id="PF24357">
    <property type="entry name" value="TMD0_ABC"/>
    <property type="match status" value="1"/>
</dbReference>
<keyword evidence="10 14" id="KW-0472">Membrane</keyword>
<feature type="transmembrane region" description="Helical" evidence="14">
    <location>
        <begin position="343"/>
        <end position="363"/>
    </location>
</feature>
<dbReference type="Proteomes" id="UP001497623">
    <property type="component" value="Unassembled WGS sequence"/>
</dbReference>
<sequence length="1056" mass="117528">MDGDGVLEGFCGSPFWNETLTWQSEDPDFTSCFEKTVLVWVPCGFLWVFLPLECFYIHIALNRLVPWTWVNVTKIFSSAVLLVLLLCDLGFTIGSEDVHPVDYVKPSVLFVTLVLQLVLVLVEKKRGMQSSGYLWIFWFLMLISSVPEYRSHFRKFSGEATTSFILNMIYFPFVLLIFVSNCFGDGRPQYLVQERGPRSSPQIEASFLNRLVFGWLERLIWQGYRKALTQEDLFDLAYENTAATVHKTWDNNWQNTINTAVKKGVVKSKATFADGKVQIEFSNEKGKKQVSIFGTLVATFGAPFLFGGILQLIYAVMAFVNPWILDLLIQYTNNKGGDLEEPFWHGMLYACLILVNSEAMSFIQSQYYEKMYTVTVRIRTAVVTAIYRKALKISNSSRKGSTVGEIVNLMAVDSQRLMDLTMYINMLWSAPVQISLAIYFLYQILGPSVFAGLAVMILLVPINGIVATQQRKLQITQMKNKDKRVKLMNELLNGMKVLKLYGWEKSFEDEVNAIRAKEIAVMKTSAYLSAVISFIFTCTPFLVTLAMFTTFALSDPQNNILTAENIFVSISYLNILNIPMAMVPMLIVATVQAGVSMGRINNFMNAEELDPQSVTKDKKEDPIAVEDGEFWWGHGEEDKAILKNVSIQVKPGALVAVVGSVGSGKSSLCSAILGEMEKTKGTINVNGSVAYVAQQAWIQNATVEKNILFNKKNDPERYKSVIMECALQADLDMLPGGDQTEIGEKGINLSGGQKQRVSLARAVYNDADIYLLDDPLSAVDSHVGKHIFEKVIGPTGCLNKKTRILVTHALTYLPEVDHIVVLKDGMITEQGSYQELLNKKGEFQDFLLQYLAEAGDDLEDLEKIKSEIEDKLGKVAFERSVSRIKRDSESSGGGDNKLSQLENSIEESIEASTRSNGSVRRRGSAKPQEVKKEDSKVGQKLIETEKAETGRVSASVYSYYFKSIGGMAAFLYLLFTSVGQAVQVISGYVLSSWADSNGNGTVPQPADERDTYLGVYGGLGVGQAVMVLVSSMIMAQGTISASKITHSRLLANMMRN</sequence>
<keyword evidence="3" id="KW-0813">Transport</keyword>
<dbReference type="PROSITE" id="PS50929">
    <property type="entry name" value="ABC_TM1F"/>
    <property type="match status" value="1"/>
</dbReference>
<comment type="subcellular location">
    <subcellularLocation>
        <location evidence="1">Vacuole membrane</location>
        <topology evidence="1">Multi-pass membrane protein</topology>
    </subcellularLocation>
</comment>
<keyword evidence="5 14" id="KW-0812">Transmembrane</keyword>
<dbReference type="InterPro" id="IPR011527">
    <property type="entry name" value="ABC1_TM_dom"/>
</dbReference>
<gene>
    <name evidence="17" type="ORF">MNOR_LOCUS19265</name>
</gene>
<keyword evidence="8" id="KW-0067">ATP-binding</keyword>
<evidence type="ECO:0000256" key="8">
    <source>
        <dbReference type="ARBA" id="ARBA00022840"/>
    </source>
</evidence>
<evidence type="ECO:0000256" key="5">
    <source>
        <dbReference type="ARBA" id="ARBA00022692"/>
    </source>
</evidence>
<evidence type="ECO:0000256" key="2">
    <source>
        <dbReference type="ARBA" id="ARBA00009726"/>
    </source>
</evidence>
<evidence type="ECO:0000313" key="17">
    <source>
        <dbReference type="EMBL" id="CAL4110031.1"/>
    </source>
</evidence>
<evidence type="ECO:0000256" key="9">
    <source>
        <dbReference type="ARBA" id="ARBA00022989"/>
    </source>
</evidence>
<feature type="transmembrane region" description="Helical" evidence="14">
    <location>
        <begin position="572"/>
        <end position="595"/>
    </location>
</feature>
<dbReference type="FunFam" id="3.40.50.300:FF:000293">
    <property type="entry name" value="ATP binding cassette subfamily C member 1"/>
    <property type="match status" value="1"/>
</dbReference>
<dbReference type="InterPro" id="IPR050173">
    <property type="entry name" value="ABC_transporter_C-like"/>
</dbReference>
<comment type="catalytic activity">
    <reaction evidence="12">
        <text>leukotriene C4(in) + ATP + H2O = leukotriene C4(out) + ADP + phosphate + H(+)</text>
        <dbReference type="Rhea" id="RHEA:38963"/>
        <dbReference type="ChEBI" id="CHEBI:15377"/>
        <dbReference type="ChEBI" id="CHEBI:15378"/>
        <dbReference type="ChEBI" id="CHEBI:30616"/>
        <dbReference type="ChEBI" id="CHEBI:43474"/>
        <dbReference type="ChEBI" id="CHEBI:57973"/>
        <dbReference type="ChEBI" id="CHEBI:456216"/>
    </reaction>
    <physiologicalReaction direction="left-to-right" evidence="12">
        <dbReference type="Rhea" id="RHEA:38964"/>
    </physiologicalReaction>
</comment>
<feature type="transmembrane region" description="Helical" evidence="14">
    <location>
        <begin position="420"/>
        <end position="442"/>
    </location>
</feature>
<evidence type="ECO:0000259" key="15">
    <source>
        <dbReference type="PROSITE" id="PS50893"/>
    </source>
</evidence>
<dbReference type="GO" id="GO:0005524">
    <property type="term" value="F:ATP binding"/>
    <property type="evidence" value="ECO:0007669"/>
    <property type="project" value="UniProtKB-KW"/>
</dbReference>
<evidence type="ECO:0000256" key="10">
    <source>
        <dbReference type="ARBA" id="ARBA00023136"/>
    </source>
</evidence>
<evidence type="ECO:0000313" key="18">
    <source>
        <dbReference type="Proteomes" id="UP001497623"/>
    </source>
</evidence>
<dbReference type="PROSITE" id="PS00211">
    <property type="entry name" value="ABC_TRANSPORTER_1"/>
    <property type="match status" value="1"/>
</dbReference>
<dbReference type="InterPro" id="IPR003439">
    <property type="entry name" value="ABC_transporter-like_ATP-bd"/>
</dbReference>
<dbReference type="CDD" id="cd18595">
    <property type="entry name" value="ABC_6TM_MRP1_2_3_6_D1_like"/>
    <property type="match status" value="1"/>
</dbReference>
<feature type="transmembrane region" description="Helical" evidence="14">
    <location>
        <begin position="103"/>
        <end position="122"/>
    </location>
</feature>
<dbReference type="InterPro" id="IPR056227">
    <property type="entry name" value="TMD0_ABC"/>
</dbReference>
<feature type="compositionally biased region" description="Basic and acidic residues" evidence="13">
    <location>
        <begin position="928"/>
        <end position="937"/>
    </location>
</feature>
<feature type="non-terminal residue" evidence="17">
    <location>
        <position position="1056"/>
    </location>
</feature>
<comment type="caution">
    <text evidence="17">The sequence shown here is derived from an EMBL/GenBank/DDBJ whole genome shotgun (WGS) entry which is preliminary data.</text>
</comment>
<keyword evidence="18" id="KW-1185">Reference proteome</keyword>
<dbReference type="InterPro" id="IPR003593">
    <property type="entry name" value="AAA+_ATPase"/>
</dbReference>
<dbReference type="InterPro" id="IPR036640">
    <property type="entry name" value="ABC1_TM_sf"/>
</dbReference>
<name>A0AAV2R054_MEGNR</name>
<dbReference type="Gene3D" id="3.40.50.300">
    <property type="entry name" value="P-loop containing nucleotide triphosphate hydrolases"/>
    <property type="match status" value="1"/>
</dbReference>
<protein>
    <recommendedName>
        <fullName evidence="11">ABC-type glutathione-S-conjugate transporter</fullName>
        <ecNumber evidence="11">7.6.2.3</ecNumber>
    </recommendedName>
</protein>
<evidence type="ECO:0000256" key="1">
    <source>
        <dbReference type="ARBA" id="ARBA00004128"/>
    </source>
</evidence>
<keyword evidence="7" id="KW-0547">Nucleotide-binding</keyword>
<evidence type="ECO:0000256" key="7">
    <source>
        <dbReference type="ARBA" id="ARBA00022741"/>
    </source>
</evidence>
<feature type="transmembrane region" description="Helical" evidence="14">
    <location>
        <begin position="37"/>
        <end position="57"/>
    </location>
</feature>
<dbReference type="SUPFAM" id="SSF52540">
    <property type="entry name" value="P-loop containing nucleoside triphosphate hydrolases"/>
    <property type="match status" value="1"/>
</dbReference>
<reference evidence="17 18" key="1">
    <citation type="submission" date="2024-05" db="EMBL/GenBank/DDBJ databases">
        <authorList>
            <person name="Wallberg A."/>
        </authorList>
    </citation>
    <scope>NUCLEOTIDE SEQUENCE [LARGE SCALE GENOMIC DNA]</scope>
</reference>
<organism evidence="17 18">
    <name type="scientific">Meganyctiphanes norvegica</name>
    <name type="common">Northern krill</name>
    <name type="synonym">Thysanopoda norvegica</name>
    <dbReference type="NCBI Taxonomy" id="48144"/>
    <lineage>
        <taxon>Eukaryota</taxon>
        <taxon>Metazoa</taxon>
        <taxon>Ecdysozoa</taxon>
        <taxon>Arthropoda</taxon>
        <taxon>Crustacea</taxon>
        <taxon>Multicrustacea</taxon>
        <taxon>Malacostraca</taxon>
        <taxon>Eumalacostraca</taxon>
        <taxon>Eucarida</taxon>
        <taxon>Euphausiacea</taxon>
        <taxon>Euphausiidae</taxon>
        <taxon>Meganyctiphanes</taxon>
    </lineage>
</organism>
<feature type="domain" description="ABC transporter" evidence="15">
    <location>
        <begin position="623"/>
        <end position="849"/>
    </location>
</feature>
<dbReference type="PANTHER" id="PTHR24223">
    <property type="entry name" value="ATP-BINDING CASSETTE SUB-FAMILY C"/>
    <property type="match status" value="1"/>
</dbReference>
<dbReference type="GO" id="GO:0000323">
    <property type="term" value="C:lytic vacuole"/>
    <property type="evidence" value="ECO:0007669"/>
    <property type="project" value="UniProtKB-ARBA"/>
</dbReference>
<dbReference type="AlphaFoldDB" id="A0AAV2R054"/>
<evidence type="ECO:0000256" key="12">
    <source>
        <dbReference type="ARBA" id="ARBA00047523"/>
    </source>
</evidence>
<evidence type="ECO:0000256" key="11">
    <source>
        <dbReference type="ARBA" id="ARBA00024220"/>
    </source>
</evidence>
<dbReference type="PANTHER" id="PTHR24223:SF443">
    <property type="entry name" value="MULTIDRUG-RESISTANCE LIKE PROTEIN 1, ISOFORM I"/>
    <property type="match status" value="1"/>
</dbReference>
<accession>A0AAV2R054</accession>
<evidence type="ECO:0000256" key="14">
    <source>
        <dbReference type="SAM" id="Phobius"/>
    </source>
</evidence>
<dbReference type="CDD" id="cd03250">
    <property type="entry name" value="ABCC_MRP_domain1"/>
    <property type="match status" value="1"/>
</dbReference>
<dbReference type="GO" id="GO:0005774">
    <property type="term" value="C:vacuolar membrane"/>
    <property type="evidence" value="ECO:0007669"/>
    <property type="project" value="UniProtKB-SubCell"/>
</dbReference>
<feature type="transmembrane region" description="Helical" evidence="14">
    <location>
        <begin position="134"/>
        <end position="152"/>
    </location>
</feature>
<evidence type="ECO:0000256" key="6">
    <source>
        <dbReference type="ARBA" id="ARBA00022737"/>
    </source>
</evidence>
<keyword evidence="9 14" id="KW-1133">Transmembrane helix</keyword>
<dbReference type="Pfam" id="PF00664">
    <property type="entry name" value="ABC_membrane"/>
    <property type="match status" value="1"/>
</dbReference>
<evidence type="ECO:0000256" key="13">
    <source>
        <dbReference type="SAM" id="MobiDB-lite"/>
    </source>
</evidence>
<feature type="transmembrane region" description="Helical" evidence="14">
    <location>
        <begin position="448"/>
        <end position="468"/>
    </location>
</feature>
<dbReference type="GO" id="GO:0016887">
    <property type="term" value="F:ATP hydrolysis activity"/>
    <property type="evidence" value="ECO:0007669"/>
    <property type="project" value="InterPro"/>
</dbReference>